<protein>
    <recommendedName>
        <fullName evidence="5">CENP-V/GFA domain-containing protein</fullName>
    </recommendedName>
</protein>
<reference evidence="6 7" key="1">
    <citation type="submission" date="2018-05" db="EMBL/GenBank/DDBJ databases">
        <title>Genome sequencing and assembly of the regulated plant pathogen Lachnellula willkommii and related sister species for the development of diagnostic species identification markers.</title>
        <authorList>
            <person name="Giroux E."/>
            <person name="Bilodeau G."/>
        </authorList>
    </citation>
    <scope>NUCLEOTIDE SEQUENCE [LARGE SCALE GENOMIC DNA]</scope>
    <source>
        <strain evidence="6 7">CBS 268.59</strain>
    </source>
</reference>
<gene>
    <name evidence="6" type="ORF">LSUE1_G004426</name>
</gene>
<accession>A0A8T9CL99</accession>
<dbReference type="AlphaFoldDB" id="A0A8T9CL99"/>
<evidence type="ECO:0000256" key="1">
    <source>
        <dbReference type="ARBA" id="ARBA00005495"/>
    </source>
</evidence>
<dbReference type="PANTHER" id="PTHR33337:SF30">
    <property type="entry name" value="DUF636 DOMAIN PROTEIN (AFU_ORTHOLOGUE AFUA_1G03180)"/>
    <property type="match status" value="1"/>
</dbReference>
<dbReference type="InterPro" id="IPR011057">
    <property type="entry name" value="Mss4-like_sf"/>
</dbReference>
<keyword evidence="7" id="KW-1185">Reference proteome</keyword>
<keyword evidence="4" id="KW-0456">Lyase</keyword>
<dbReference type="PANTHER" id="PTHR33337">
    <property type="entry name" value="GFA DOMAIN-CONTAINING PROTEIN"/>
    <property type="match status" value="1"/>
</dbReference>
<dbReference type="Proteomes" id="UP000469558">
    <property type="component" value="Unassembled WGS sequence"/>
</dbReference>
<evidence type="ECO:0000259" key="5">
    <source>
        <dbReference type="PROSITE" id="PS51891"/>
    </source>
</evidence>
<keyword evidence="3" id="KW-0862">Zinc</keyword>
<dbReference type="EMBL" id="QGMK01000018">
    <property type="protein sequence ID" value="TVY85277.1"/>
    <property type="molecule type" value="Genomic_DNA"/>
</dbReference>
<dbReference type="OrthoDB" id="3453936at2759"/>
<dbReference type="Gene3D" id="3.90.1590.10">
    <property type="entry name" value="glutathione-dependent formaldehyde- activating enzyme (gfa)"/>
    <property type="match status" value="1"/>
</dbReference>
<name>A0A8T9CL99_9HELO</name>
<organism evidence="6 7">
    <name type="scientific">Lachnellula suecica</name>
    <dbReference type="NCBI Taxonomy" id="602035"/>
    <lineage>
        <taxon>Eukaryota</taxon>
        <taxon>Fungi</taxon>
        <taxon>Dikarya</taxon>
        <taxon>Ascomycota</taxon>
        <taxon>Pezizomycotina</taxon>
        <taxon>Leotiomycetes</taxon>
        <taxon>Helotiales</taxon>
        <taxon>Lachnaceae</taxon>
        <taxon>Lachnellula</taxon>
    </lineage>
</organism>
<evidence type="ECO:0000256" key="4">
    <source>
        <dbReference type="ARBA" id="ARBA00023239"/>
    </source>
</evidence>
<evidence type="ECO:0000256" key="2">
    <source>
        <dbReference type="ARBA" id="ARBA00022723"/>
    </source>
</evidence>
<evidence type="ECO:0000313" key="7">
    <source>
        <dbReference type="Proteomes" id="UP000469558"/>
    </source>
</evidence>
<dbReference type="GO" id="GO:0046872">
    <property type="term" value="F:metal ion binding"/>
    <property type="evidence" value="ECO:0007669"/>
    <property type="project" value="UniProtKB-KW"/>
</dbReference>
<keyword evidence="2" id="KW-0479">Metal-binding</keyword>
<dbReference type="GO" id="GO:0016846">
    <property type="term" value="F:carbon-sulfur lyase activity"/>
    <property type="evidence" value="ECO:0007669"/>
    <property type="project" value="InterPro"/>
</dbReference>
<sequence length="135" mass="14873">MPSGSCSCGQARIFYEGDPIRQGLCHCGECKKYTSSTYSVNIIVSEKGWRTEGNFKSISKTADSGNTITTYFCPDCGTSLYRSGPSFAGYRVVQAGVMDDMDIINDLHMEVELFAPQRVSWVPKLQGTDDKQGMD</sequence>
<dbReference type="InterPro" id="IPR006913">
    <property type="entry name" value="CENP-V/GFA"/>
</dbReference>
<evidence type="ECO:0000313" key="6">
    <source>
        <dbReference type="EMBL" id="TVY85277.1"/>
    </source>
</evidence>
<proteinExistence type="inferred from homology"/>
<evidence type="ECO:0000256" key="3">
    <source>
        <dbReference type="ARBA" id="ARBA00022833"/>
    </source>
</evidence>
<comment type="similarity">
    <text evidence="1">Belongs to the Gfa family.</text>
</comment>
<comment type="caution">
    <text evidence="6">The sequence shown here is derived from an EMBL/GenBank/DDBJ whole genome shotgun (WGS) entry which is preliminary data.</text>
</comment>
<dbReference type="PROSITE" id="PS51891">
    <property type="entry name" value="CENP_V_GFA"/>
    <property type="match status" value="1"/>
</dbReference>
<dbReference type="SUPFAM" id="SSF51316">
    <property type="entry name" value="Mss4-like"/>
    <property type="match status" value="1"/>
</dbReference>
<dbReference type="Pfam" id="PF04828">
    <property type="entry name" value="GFA"/>
    <property type="match status" value="1"/>
</dbReference>
<feature type="domain" description="CENP-V/GFA" evidence="5">
    <location>
        <begin position="2"/>
        <end position="110"/>
    </location>
</feature>